<dbReference type="AlphaFoldDB" id="A0A644Y1N7"/>
<name>A0A644Y1N7_9ZZZZ</name>
<dbReference type="InterPro" id="IPR047057">
    <property type="entry name" value="MerR_fam"/>
</dbReference>
<dbReference type="PANTHER" id="PTHR30204">
    <property type="entry name" value="REDOX-CYCLING DRUG-SENSING TRANSCRIPTIONAL ACTIVATOR SOXR"/>
    <property type="match status" value="1"/>
</dbReference>
<accession>A0A644Y1N7</accession>
<dbReference type="PANTHER" id="PTHR30204:SF82">
    <property type="entry name" value="TRANSCRIPTIONAL REGULATOR, MERR FAMILY"/>
    <property type="match status" value="1"/>
</dbReference>
<dbReference type="SMART" id="SM00422">
    <property type="entry name" value="HTH_MERR"/>
    <property type="match status" value="1"/>
</dbReference>
<proteinExistence type="predicted"/>
<dbReference type="InterPro" id="IPR009061">
    <property type="entry name" value="DNA-bd_dom_put_sf"/>
</dbReference>
<dbReference type="PROSITE" id="PS50937">
    <property type="entry name" value="HTH_MERR_2"/>
    <property type="match status" value="1"/>
</dbReference>
<dbReference type="PRINTS" id="PR00040">
    <property type="entry name" value="HTHMERR"/>
</dbReference>
<dbReference type="EMBL" id="VSSQ01003322">
    <property type="protein sequence ID" value="MPM20144.1"/>
    <property type="molecule type" value="Genomic_DNA"/>
</dbReference>
<gene>
    <name evidence="3" type="ORF">SDC9_66573</name>
</gene>
<sequence length="137" mass="15903">MYSIKDIARLCGLSAYTIRFYDKEGLLPFITRNGTGNRQFSESDLDMIRLICCLKNTGMQLKEIKRYIDLFMEGDHTVPCRKQMMIDHRDSILRQINELQTQMSVIEMKISFYEAEKTAASCCSCLMTETSKQESML</sequence>
<dbReference type="Pfam" id="PF13411">
    <property type="entry name" value="MerR_1"/>
    <property type="match status" value="1"/>
</dbReference>
<dbReference type="CDD" id="cd01109">
    <property type="entry name" value="HTH_YyaN"/>
    <property type="match status" value="1"/>
</dbReference>
<dbReference type="SUPFAM" id="SSF46955">
    <property type="entry name" value="Putative DNA-binding domain"/>
    <property type="match status" value="1"/>
</dbReference>
<evidence type="ECO:0000259" key="2">
    <source>
        <dbReference type="PROSITE" id="PS50937"/>
    </source>
</evidence>
<dbReference type="InterPro" id="IPR000551">
    <property type="entry name" value="MerR-type_HTH_dom"/>
</dbReference>
<dbReference type="GO" id="GO:0003677">
    <property type="term" value="F:DNA binding"/>
    <property type="evidence" value="ECO:0007669"/>
    <property type="project" value="UniProtKB-KW"/>
</dbReference>
<comment type="caution">
    <text evidence="3">The sequence shown here is derived from an EMBL/GenBank/DDBJ whole genome shotgun (WGS) entry which is preliminary data.</text>
</comment>
<keyword evidence="1" id="KW-0238">DNA-binding</keyword>
<evidence type="ECO:0000256" key="1">
    <source>
        <dbReference type="ARBA" id="ARBA00023125"/>
    </source>
</evidence>
<reference evidence="3" key="1">
    <citation type="submission" date="2019-08" db="EMBL/GenBank/DDBJ databases">
        <authorList>
            <person name="Kucharzyk K."/>
            <person name="Murdoch R.W."/>
            <person name="Higgins S."/>
            <person name="Loffler F."/>
        </authorList>
    </citation>
    <scope>NUCLEOTIDE SEQUENCE</scope>
</reference>
<dbReference type="GO" id="GO:0003700">
    <property type="term" value="F:DNA-binding transcription factor activity"/>
    <property type="evidence" value="ECO:0007669"/>
    <property type="project" value="InterPro"/>
</dbReference>
<protein>
    <submittedName>
        <fullName evidence="3">Putative HTH-type transcriptional regulator</fullName>
    </submittedName>
</protein>
<evidence type="ECO:0000313" key="3">
    <source>
        <dbReference type="EMBL" id="MPM20144.1"/>
    </source>
</evidence>
<organism evidence="3">
    <name type="scientific">bioreactor metagenome</name>
    <dbReference type="NCBI Taxonomy" id="1076179"/>
    <lineage>
        <taxon>unclassified sequences</taxon>
        <taxon>metagenomes</taxon>
        <taxon>ecological metagenomes</taxon>
    </lineage>
</organism>
<dbReference type="Gene3D" id="1.10.1660.10">
    <property type="match status" value="1"/>
</dbReference>
<feature type="domain" description="HTH merR-type" evidence="2">
    <location>
        <begin position="1"/>
        <end position="70"/>
    </location>
</feature>